<comment type="caution">
    <text evidence="2">The sequence shown here is derived from an EMBL/GenBank/DDBJ whole genome shotgun (WGS) entry which is preliminary data.</text>
</comment>
<feature type="transmembrane region" description="Helical" evidence="1">
    <location>
        <begin position="167"/>
        <end position="192"/>
    </location>
</feature>
<accession>A0A2N5M9G3</accession>
<feature type="transmembrane region" description="Helical" evidence="1">
    <location>
        <begin position="204"/>
        <end position="225"/>
    </location>
</feature>
<evidence type="ECO:0000313" key="3">
    <source>
        <dbReference type="Proteomes" id="UP000234748"/>
    </source>
</evidence>
<dbReference type="AlphaFoldDB" id="A0A2N5M9G3"/>
<dbReference type="Pfam" id="PF06691">
    <property type="entry name" value="DUF1189"/>
    <property type="match status" value="1"/>
</dbReference>
<dbReference type="RefSeq" id="WP_101640658.1">
    <property type="nucleotide sequence ID" value="NZ_PGUY01000014.1"/>
</dbReference>
<keyword evidence="1" id="KW-1133">Transmembrane helix</keyword>
<feature type="transmembrane region" description="Helical" evidence="1">
    <location>
        <begin position="29"/>
        <end position="47"/>
    </location>
</feature>
<keyword evidence="3" id="KW-1185">Reference proteome</keyword>
<reference evidence="2 3" key="1">
    <citation type="submission" date="2017-11" db="EMBL/GenBank/DDBJ databases">
        <title>Comparitive Functional Genomics of Dry Heat Resistant strains isolated from the Viking Spacecraft.</title>
        <authorList>
            <person name="Seuylemezian A."/>
            <person name="Cooper K."/>
            <person name="Vaishampayan P."/>
        </authorList>
    </citation>
    <scope>NUCLEOTIDE SEQUENCE [LARGE SCALE GENOMIC DNA]</scope>
    <source>
        <strain evidence="2 3">V1-29</strain>
    </source>
</reference>
<gene>
    <name evidence="2" type="ORF">CUU66_05460</name>
</gene>
<name>A0A2N5M9G3_9BACI</name>
<dbReference type="Proteomes" id="UP000234748">
    <property type="component" value="Unassembled WGS sequence"/>
</dbReference>
<proteinExistence type="predicted"/>
<dbReference type="EMBL" id="PGUY01000014">
    <property type="protein sequence ID" value="PLT30996.1"/>
    <property type="molecule type" value="Genomic_DNA"/>
</dbReference>
<evidence type="ECO:0000313" key="2">
    <source>
        <dbReference type="EMBL" id="PLT30996.1"/>
    </source>
</evidence>
<sequence>MNIFVQFYKSLYSPKDIARFRFQGIGKTILYLFFLSLISVLPSLYILNTEIVEGVKIAKSTINSELPAFEIKNGTLSSSVDKPFSLRKDDFNIFLDETGTLSKEEVQSKAGSSIALLKEEFVFSARGQSQSYPYSMAQRMDINNQTALNVLDKIQSLYFILLPVLSLMIYLSSAAILFFQTTIIALVGLFLAQTMKRKLQYRHLWRLTAYSITLATFFFAIMGLLQTQVMYRSFINWFVTLTILYLAIREVPTPKQKPRA</sequence>
<feature type="transmembrane region" description="Helical" evidence="1">
    <location>
        <begin position="231"/>
        <end position="248"/>
    </location>
</feature>
<dbReference type="OrthoDB" id="1903376at2"/>
<evidence type="ECO:0000256" key="1">
    <source>
        <dbReference type="SAM" id="Phobius"/>
    </source>
</evidence>
<keyword evidence="1" id="KW-0812">Transmembrane</keyword>
<organism evidence="2 3">
    <name type="scientific">Peribacillus deserti</name>
    <dbReference type="NCBI Taxonomy" id="673318"/>
    <lineage>
        <taxon>Bacteria</taxon>
        <taxon>Bacillati</taxon>
        <taxon>Bacillota</taxon>
        <taxon>Bacilli</taxon>
        <taxon>Bacillales</taxon>
        <taxon>Bacillaceae</taxon>
        <taxon>Peribacillus</taxon>
    </lineage>
</organism>
<dbReference type="InterPro" id="IPR009574">
    <property type="entry name" value="DUF1189"/>
</dbReference>
<keyword evidence="1" id="KW-0472">Membrane</keyword>
<protein>
    <submittedName>
        <fullName evidence="2">DUF1189 domain-containing protein</fullName>
    </submittedName>
</protein>